<evidence type="ECO:0000313" key="3">
    <source>
        <dbReference type="Proteomes" id="UP000823862"/>
    </source>
</evidence>
<feature type="signal peptide" evidence="1">
    <location>
        <begin position="1"/>
        <end position="23"/>
    </location>
</feature>
<dbReference type="AlphaFoldDB" id="A0A9D2KW89"/>
<dbReference type="InterPro" id="IPR046090">
    <property type="entry name" value="DUF6108"/>
</dbReference>
<evidence type="ECO:0000313" key="2">
    <source>
        <dbReference type="EMBL" id="HJA86898.1"/>
    </source>
</evidence>
<sequence length="152" mass="17764">MKQDYLKLTAVLLLLLNALTLYAQDDLQTTRLFDRYGEQKSVTRVELNGEILDSYNMNTYRSLVFDDVTPFVQEIQDCLKRDAQSANVKKRQEVTENGLLMSAYYQLTNVRRQGKTLQRYILFKRGKNTTATLIYIEGGLNEKELMDMLYKK</sequence>
<dbReference type="EMBL" id="DWZI01000061">
    <property type="protein sequence ID" value="HJA86898.1"/>
    <property type="molecule type" value="Genomic_DNA"/>
</dbReference>
<name>A0A9D2KW89_9BACE</name>
<comment type="caution">
    <text evidence="2">The sequence shown here is derived from an EMBL/GenBank/DDBJ whole genome shotgun (WGS) entry which is preliminary data.</text>
</comment>
<dbReference type="Pfam" id="PF19603">
    <property type="entry name" value="DUF6108"/>
    <property type="match status" value="1"/>
</dbReference>
<organism evidence="2 3">
    <name type="scientific">Candidatus Bacteroides avicola</name>
    <dbReference type="NCBI Taxonomy" id="2838468"/>
    <lineage>
        <taxon>Bacteria</taxon>
        <taxon>Pseudomonadati</taxon>
        <taxon>Bacteroidota</taxon>
        <taxon>Bacteroidia</taxon>
        <taxon>Bacteroidales</taxon>
        <taxon>Bacteroidaceae</taxon>
        <taxon>Bacteroides</taxon>
    </lineage>
</organism>
<reference evidence="2" key="2">
    <citation type="submission" date="2021-04" db="EMBL/GenBank/DDBJ databases">
        <authorList>
            <person name="Gilroy R."/>
        </authorList>
    </citation>
    <scope>NUCLEOTIDE SEQUENCE</scope>
    <source>
        <strain evidence="2">ChiHjej12B11-9795</strain>
    </source>
</reference>
<proteinExistence type="predicted"/>
<dbReference type="Proteomes" id="UP000823862">
    <property type="component" value="Unassembled WGS sequence"/>
</dbReference>
<keyword evidence="1" id="KW-0732">Signal</keyword>
<gene>
    <name evidence="2" type="ORF">H9950_12060</name>
</gene>
<evidence type="ECO:0000256" key="1">
    <source>
        <dbReference type="SAM" id="SignalP"/>
    </source>
</evidence>
<protein>
    <recommendedName>
        <fullName evidence="4">DUF4252 domain-containing protein</fullName>
    </recommendedName>
</protein>
<reference evidence="2" key="1">
    <citation type="journal article" date="2021" name="PeerJ">
        <title>Extensive microbial diversity within the chicken gut microbiome revealed by metagenomics and culture.</title>
        <authorList>
            <person name="Gilroy R."/>
            <person name="Ravi A."/>
            <person name="Getino M."/>
            <person name="Pursley I."/>
            <person name="Horton D.L."/>
            <person name="Alikhan N.F."/>
            <person name="Baker D."/>
            <person name="Gharbi K."/>
            <person name="Hall N."/>
            <person name="Watson M."/>
            <person name="Adriaenssens E.M."/>
            <person name="Foster-Nyarko E."/>
            <person name="Jarju S."/>
            <person name="Secka A."/>
            <person name="Antonio M."/>
            <person name="Oren A."/>
            <person name="Chaudhuri R.R."/>
            <person name="La Ragione R."/>
            <person name="Hildebrand F."/>
            <person name="Pallen M.J."/>
        </authorList>
    </citation>
    <scope>NUCLEOTIDE SEQUENCE</scope>
    <source>
        <strain evidence="2">ChiHjej12B11-9795</strain>
    </source>
</reference>
<evidence type="ECO:0008006" key="4">
    <source>
        <dbReference type="Google" id="ProtNLM"/>
    </source>
</evidence>
<feature type="chain" id="PRO_5038822504" description="DUF4252 domain-containing protein" evidence="1">
    <location>
        <begin position="24"/>
        <end position="152"/>
    </location>
</feature>
<accession>A0A9D2KW89</accession>